<comment type="caution">
    <text evidence="1">The sequence shown here is derived from an EMBL/GenBank/DDBJ whole genome shotgun (WGS) entry which is preliminary data.</text>
</comment>
<sequence length="24" mass="2609">TNAQLGKNRESRYLLVYGSVVLGA</sequence>
<gene>
    <name evidence="1" type="ORF">EZS27_029573</name>
</gene>
<dbReference type="AlphaFoldDB" id="A0A5J4QIH5"/>
<evidence type="ECO:0000313" key="1">
    <source>
        <dbReference type="EMBL" id="KAA6320681.1"/>
    </source>
</evidence>
<reference evidence="1" key="1">
    <citation type="submission" date="2019-03" db="EMBL/GenBank/DDBJ databases">
        <title>Single cell metagenomics reveals metabolic interactions within the superorganism composed of flagellate Streblomastix strix and complex community of Bacteroidetes bacteria on its surface.</title>
        <authorList>
            <person name="Treitli S.C."/>
            <person name="Kolisko M."/>
            <person name="Husnik F."/>
            <person name="Keeling P."/>
            <person name="Hampl V."/>
        </authorList>
    </citation>
    <scope>NUCLEOTIDE SEQUENCE</scope>
    <source>
        <strain evidence="1">STM</strain>
    </source>
</reference>
<proteinExistence type="predicted"/>
<protein>
    <submittedName>
        <fullName evidence="1">Uncharacterized protein</fullName>
    </submittedName>
</protein>
<dbReference type="EMBL" id="SNRY01003516">
    <property type="protein sequence ID" value="KAA6320681.1"/>
    <property type="molecule type" value="Genomic_DNA"/>
</dbReference>
<accession>A0A5J4QIH5</accession>
<name>A0A5J4QIH5_9ZZZZ</name>
<organism evidence="1">
    <name type="scientific">termite gut metagenome</name>
    <dbReference type="NCBI Taxonomy" id="433724"/>
    <lineage>
        <taxon>unclassified sequences</taxon>
        <taxon>metagenomes</taxon>
        <taxon>organismal metagenomes</taxon>
    </lineage>
</organism>
<feature type="non-terminal residue" evidence="1">
    <location>
        <position position="1"/>
    </location>
</feature>